<comment type="caution">
    <text evidence="1">The sequence shown here is derived from an EMBL/GenBank/DDBJ whole genome shotgun (WGS) entry which is preliminary data.</text>
</comment>
<dbReference type="EMBL" id="JARHTQ010000016">
    <property type="protein sequence ID" value="MDF2258598.1"/>
    <property type="molecule type" value="Genomic_DNA"/>
</dbReference>
<protein>
    <submittedName>
        <fullName evidence="1">XRE family transcriptional regulator</fullName>
    </submittedName>
</protein>
<accession>A0ABT5Z4A7</accession>
<dbReference type="Proteomes" id="UP001220022">
    <property type="component" value="Unassembled WGS sequence"/>
</dbReference>
<dbReference type="Gene3D" id="1.25.40.10">
    <property type="entry name" value="Tetratricopeptide repeat domain"/>
    <property type="match status" value="1"/>
</dbReference>
<organism evidence="1 2">
    <name type="scientific">Streptantibioticus ferralitis</name>
    <dbReference type="NCBI Taxonomy" id="236510"/>
    <lineage>
        <taxon>Bacteria</taxon>
        <taxon>Bacillati</taxon>
        <taxon>Actinomycetota</taxon>
        <taxon>Actinomycetes</taxon>
        <taxon>Kitasatosporales</taxon>
        <taxon>Streptomycetaceae</taxon>
        <taxon>Streptantibioticus</taxon>
    </lineage>
</organism>
<name>A0ABT5Z4A7_9ACTN</name>
<proteinExistence type="predicted"/>
<dbReference type="SUPFAM" id="SSF48452">
    <property type="entry name" value="TPR-like"/>
    <property type="match status" value="1"/>
</dbReference>
<dbReference type="InterPro" id="IPR011990">
    <property type="entry name" value="TPR-like_helical_dom_sf"/>
</dbReference>
<keyword evidence="2" id="KW-1185">Reference proteome</keyword>
<sequence length="421" mass="45613">MDRQSQDPRQVTAGLLNDERFLAACQQRDMGALFRLLNHRGVSTRRIAAAVEISQGRLYDYMNGRTRVEKLVLFEQIADAVHIPGHLLGLARRSWEPQTSEQHGGQGTQPRVDGDDLAAMDAFRSADRQTGGSRLYGAVVRHLGEKVAPRLVDTTSGPQIFATAAVLTEMAGWMAHDSGRDDLGAQHFARALPLARTSGDLPLAANIAASRSHLALHTGDPASAAHWAHTGLSLASKGPRIASLTARLHAMQARALAGGGQQSAARRALDAAHNALETPSDADHRWLSPFDAASLASESALVMRDLQQYEAALHHAERAIALREDGRARSLAFSRITLVGVHAQRGDLEAAVRVGRELLTTSPTLGSVRVVHQLDDLRRLLEPYRAHAPVRDYLAHFDDAIRSRMLLLADIITSSRGGTPI</sequence>
<evidence type="ECO:0000313" key="1">
    <source>
        <dbReference type="EMBL" id="MDF2258598.1"/>
    </source>
</evidence>
<gene>
    <name evidence="1" type="ORF">P2L57_23595</name>
</gene>
<reference evidence="1 2" key="1">
    <citation type="submission" date="2023-03" db="EMBL/GenBank/DDBJ databases">
        <title>Draft genome sequence of type strain Streptomyces ferralitis JCM 14344.</title>
        <authorList>
            <person name="Klaysubun C."/>
            <person name="Duangmal K."/>
        </authorList>
    </citation>
    <scope>NUCLEOTIDE SEQUENCE [LARGE SCALE GENOMIC DNA]</scope>
    <source>
        <strain evidence="1 2">JCM 14344</strain>
    </source>
</reference>
<evidence type="ECO:0000313" key="2">
    <source>
        <dbReference type="Proteomes" id="UP001220022"/>
    </source>
</evidence>
<dbReference type="RefSeq" id="WP_275817761.1">
    <property type="nucleotide sequence ID" value="NZ_BAAANM010000006.1"/>
</dbReference>